<name>A0A841INZ9_9ACTN</name>
<dbReference type="Gene3D" id="3.30.420.10">
    <property type="entry name" value="Ribonuclease H-like superfamily/Ribonuclease H"/>
    <property type="match status" value="1"/>
</dbReference>
<dbReference type="PANTHER" id="PTHR46889:SF4">
    <property type="entry name" value="TRANSPOSASE INSO FOR INSERTION SEQUENCE ELEMENT IS911B-RELATED"/>
    <property type="match status" value="1"/>
</dbReference>
<protein>
    <submittedName>
        <fullName evidence="3">Transposase InsO family protein</fullName>
    </submittedName>
</protein>
<dbReference type="NCBIfam" id="NF033516">
    <property type="entry name" value="transpos_IS3"/>
    <property type="match status" value="1"/>
</dbReference>
<comment type="caution">
    <text evidence="3">The sequence shown here is derived from an EMBL/GenBank/DDBJ whole genome shotgun (WGS) entry which is preliminary data.</text>
</comment>
<dbReference type="InterPro" id="IPR036397">
    <property type="entry name" value="RNaseH_sf"/>
</dbReference>
<dbReference type="InterPro" id="IPR001584">
    <property type="entry name" value="Integrase_cat-core"/>
</dbReference>
<dbReference type="Proteomes" id="UP000536604">
    <property type="component" value="Unassembled WGS sequence"/>
</dbReference>
<accession>A0A841INZ9</accession>
<dbReference type="GO" id="GO:0015074">
    <property type="term" value="P:DNA integration"/>
    <property type="evidence" value="ECO:0007669"/>
    <property type="project" value="InterPro"/>
</dbReference>
<gene>
    <name evidence="3" type="ORF">FHS13_002516</name>
</gene>
<dbReference type="EMBL" id="JACHJO010000007">
    <property type="protein sequence ID" value="MBB6120559.1"/>
    <property type="molecule type" value="Genomic_DNA"/>
</dbReference>
<dbReference type="GO" id="GO:0003676">
    <property type="term" value="F:nucleic acid binding"/>
    <property type="evidence" value="ECO:0007669"/>
    <property type="project" value="InterPro"/>
</dbReference>
<dbReference type="InterPro" id="IPR048020">
    <property type="entry name" value="Transpos_IS3"/>
</dbReference>
<dbReference type="AlphaFoldDB" id="A0A841INZ9"/>
<evidence type="ECO:0000313" key="4">
    <source>
        <dbReference type="Proteomes" id="UP000536604"/>
    </source>
</evidence>
<keyword evidence="4" id="KW-1185">Reference proteome</keyword>
<sequence>MLNSERFRDKAPRQVWAALLDEGVYLCSVSTMYRLLRAQGQTRERRAQASHPAKKKPQLMARVPNQVWSWDITKLRGPGPGRFFDLYVMIDIYSRYVVHWEVHSSESGEIAREFMENSIRANAGIAAETIHSDRGSAMTSQSVAELLSMLGITKSHSRPKTSNDNPYSEAQFKTLKYCPVFPGRFGSMQDARQFCRSFFEYYNFKHYHSGIGLHTPFTVHIGTAHAIQHKRAQTVEVFRAANPQRFTSRPVLPGLPPVAWINEPSEQDSAEQRASDLREAA</sequence>
<organism evidence="3 4">
    <name type="scientific">Nocardiopsis algeriensis</name>
    <dbReference type="NCBI Taxonomy" id="1478215"/>
    <lineage>
        <taxon>Bacteria</taxon>
        <taxon>Bacillati</taxon>
        <taxon>Actinomycetota</taxon>
        <taxon>Actinomycetes</taxon>
        <taxon>Streptosporangiales</taxon>
        <taxon>Nocardiopsidaceae</taxon>
        <taxon>Nocardiopsis</taxon>
    </lineage>
</organism>
<dbReference type="PANTHER" id="PTHR46889">
    <property type="entry name" value="TRANSPOSASE INSF FOR INSERTION SEQUENCE IS3B-RELATED"/>
    <property type="match status" value="1"/>
</dbReference>
<proteinExistence type="predicted"/>
<dbReference type="InterPro" id="IPR012337">
    <property type="entry name" value="RNaseH-like_sf"/>
</dbReference>
<dbReference type="PROSITE" id="PS50994">
    <property type="entry name" value="INTEGRASE"/>
    <property type="match status" value="1"/>
</dbReference>
<feature type="region of interest" description="Disordered" evidence="1">
    <location>
        <begin position="259"/>
        <end position="281"/>
    </location>
</feature>
<dbReference type="SUPFAM" id="SSF53098">
    <property type="entry name" value="Ribonuclease H-like"/>
    <property type="match status" value="1"/>
</dbReference>
<reference evidence="3 4" key="1">
    <citation type="submission" date="2020-08" db="EMBL/GenBank/DDBJ databases">
        <title>Genomic Encyclopedia of Type Strains, Phase III (KMG-III): the genomes of soil and plant-associated and newly described type strains.</title>
        <authorList>
            <person name="Whitman W."/>
        </authorList>
    </citation>
    <scope>NUCLEOTIDE SEQUENCE [LARGE SCALE GENOMIC DNA]</scope>
    <source>
        <strain evidence="3 4">CECT 8712</strain>
    </source>
</reference>
<evidence type="ECO:0000256" key="1">
    <source>
        <dbReference type="SAM" id="MobiDB-lite"/>
    </source>
</evidence>
<dbReference type="Pfam" id="PF00665">
    <property type="entry name" value="rve"/>
    <property type="match status" value="1"/>
</dbReference>
<dbReference type="InterPro" id="IPR050900">
    <property type="entry name" value="Transposase_IS3/IS150/IS904"/>
</dbReference>
<evidence type="ECO:0000259" key="2">
    <source>
        <dbReference type="PROSITE" id="PS50994"/>
    </source>
</evidence>
<feature type="compositionally biased region" description="Basic and acidic residues" evidence="1">
    <location>
        <begin position="270"/>
        <end position="281"/>
    </location>
</feature>
<feature type="domain" description="Integrase catalytic" evidence="2">
    <location>
        <begin position="60"/>
        <end position="224"/>
    </location>
</feature>
<evidence type="ECO:0000313" key="3">
    <source>
        <dbReference type="EMBL" id="MBB6120559.1"/>
    </source>
</evidence>